<organism evidence="1 2">
    <name type="scientific">Stylosanthes scabra</name>
    <dbReference type="NCBI Taxonomy" id="79078"/>
    <lineage>
        <taxon>Eukaryota</taxon>
        <taxon>Viridiplantae</taxon>
        <taxon>Streptophyta</taxon>
        <taxon>Embryophyta</taxon>
        <taxon>Tracheophyta</taxon>
        <taxon>Spermatophyta</taxon>
        <taxon>Magnoliopsida</taxon>
        <taxon>eudicotyledons</taxon>
        <taxon>Gunneridae</taxon>
        <taxon>Pentapetalae</taxon>
        <taxon>rosids</taxon>
        <taxon>fabids</taxon>
        <taxon>Fabales</taxon>
        <taxon>Fabaceae</taxon>
        <taxon>Papilionoideae</taxon>
        <taxon>50 kb inversion clade</taxon>
        <taxon>dalbergioids sensu lato</taxon>
        <taxon>Dalbergieae</taxon>
        <taxon>Pterocarpus clade</taxon>
        <taxon>Stylosanthes</taxon>
    </lineage>
</organism>
<reference evidence="1 2" key="1">
    <citation type="journal article" date="2023" name="Plants (Basel)">
        <title>Bridging the Gap: Combining Genomics and Transcriptomics Approaches to Understand Stylosanthes scabra, an Orphan Legume from the Brazilian Caatinga.</title>
        <authorList>
            <person name="Ferreira-Neto J.R.C."/>
            <person name="da Silva M.D."/>
            <person name="Binneck E."/>
            <person name="de Melo N.F."/>
            <person name="da Silva R.H."/>
            <person name="de Melo A.L.T.M."/>
            <person name="Pandolfi V."/>
            <person name="Bustamante F.O."/>
            <person name="Brasileiro-Vidal A.C."/>
            <person name="Benko-Iseppon A.M."/>
        </authorList>
    </citation>
    <scope>NUCLEOTIDE SEQUENCE [LARGE SCALE GENOMIC DNA]</scope>
    <source>
        <tissue evidence="1">Leaves</tissue>
    </source>
</reference>
<protein>
    <submittedName>
        <fullName evidence="1">Uncharacterized protein</fullName>
    </submittedName>
</protein>
<sequence length="56" mass="6250">MGLCTRCERPSNKRAQQKWPTVLLVLCVTRIKVGQWAYVPDANGPITRGTDRNGPP</sequence>
<dbReference type="Proteomes" id="UP001341840">
    <property type="component" value="Unassembled WGS sequence"/>
</dbReference>
<keyword evidence="2" id="KW-1185">Reference proteome</keyword>
<comment type="caution">
    <text evidence="1">The sequence shown here is derived from an EMBL/GenBank/DDBJ whole genome shotgun (WGS) entry which is preliminary data.</text>
</comment>
<proteinExistence type="predicted"/>
<gene>
    <name evidence="1" type="ORF">PIB30_101575</name>
</gene>
<name>A0ABU6UYL5_9FABA</name>
<evidence type="ECO:0000313" key="2">
    <source>
        <dbReference type="Proteomes" id="UP001341840"/>
    </source>
</evidence>
<feature type="non-terminal residue" evidence="1">
    <location>
        <position position="56"/>
    </location>
</feature>
<dbReference type="EMBL" id="JASCZI010123821">
    <property type="protein sequence ID" value="MED6165640.1"/>
    <property type="molecule type" value="Genomic_DNA"/>
</dbReference>
<accession>A0ABU6UYL5</accession>
<evidence type="ECO:0000313" key="1">
    <source>
        <dbReference type="EMBL" id="MED6165640.1"/>
    </source>
</evidence>